<protein>
    <submittedName>
        <fullName evidence="1">Uncharacterized protein</fullName>
    </submittedName>
</protein>
<gene>
    <name evidence="1" type="ORF">IFM60648_05931</name>
</gene>
<evidence type="ECO:0000313" key="2">
    <source>
        <dbReference type="Proteomes" id="UP000465220"/>
    </source>
</evidence>
<proteinExistence type="predicted"/>
<evidence type="ECO:0000313" key="1">
    <source>
        <dbReference type="EMBL" id="GFF81145.1"/>
    </source>
</evidence>
<sequence>MRVTFVSGGQKIAITGSNSFKFLYSSRQGGHATLTTETSWHLNFALGAVSDGGLQITRVPDPSGVESVTTNHSFENKDLEWSYPFDDFPKAISGTLKNWFNHSLAWLTNDLISVLRHHHKLYVPASGVFLMQDAKFNKRGDLLVGLHYNGVEASTTSSSTDTSVQGQMQGLFKVEGINVPEAFSKLPIAWMKLPKRQKLGLVTPESHLPALPDSIPRLNSGASASVWSMDWDEHYLSGVVTWKFVQLSLFMSVG</sequence>
<reference evidence="1 2" key="1">
    <citation type="submission" date="2020-01" db="EMBL/GenBank/DDBJ databases">
        <title>Draft genome sequence of Aspergillus lentulus IFM 60648.</title>
        <authorList>
            <person name="Takahashi H."/>
            <person name="Yaguchi T."/>
        </authorList>
    </citation>
    <scope>NUCLEOTIDE SEQUENCE [LARGE SCALE GENOMIC DNA]</scope>
    <source>
        <strain evidence="1 2">IFM 60648</strain>
    </source>
</reference>
<name>A0ABQ1AG50_ASPLE</name>
<dbReference type="EMBL" id="BLKI01000033">
    <property type="protein sequence ID" value="GFF81145.1"/>
    <property type="molecule type" value="Genomic_DNA"/>
</dbReference>
<organism evidence="1 2">
    <name type="scientific">Aspergillus lentulus</name>
    <dbReference type="NCBI Taxonomy" id="293939"/>
    <lineage>
        <taxon>Eukaryota</taxon>
        <taxon>Fungi</taxon>
        <taxon>Dikarya</taxon>
        <taxon>Ascomycota</taxon>
        <taxon>Pezizomycotina</taxon>
        <taxon>Eurotiomycetes</taxon>
        <taxon>Eurotiomycetidae</taxon>
        <taxon>Eurotiales</taxon>
        <taxon>Aspergillaceae</taxon>
        <taxon>Aspergillus</taxon>
        <taxon>Aspergillus subgen. Fumigati</taxon>
    </lineage>
</organism>
<dbReference type="Proteomes" id="UP000465220">
    <property type="component" value="Unassembled WGS sequence"/>
</dbReference>
<keyword evidence="2" id="KW-1185">Reference proteome</keyword>
<accession>A0ABQ1AG50</accession>
<comment type="caution">
    <text evidence="1">The sequence shown here is derived from an EMBL/GenBank/DDBJ whole genome shotgun (WGS) entry which is preliminary data.</text>
</comment>